<dbReference type="FunFam" id="3.40.50.300:FF:000134">
    <property type="entry name" value="Iron-enterobactin ABC transporter ATP-binding protein"/>
    <property type="match status" value="1"/>
</dbReference>
<comment type="caution">
    <text evidence="5">The sequence shown here is derived from an EMBL/GenBank/DDBJ whole genome shotgun (WGS) entry which is preliminary data.</text>
</comment>
<reference evidence="5" key="1">
    <citation type="submission" date="2019-08" db="EMBL/GenBank/DDBJ databases">
        <authorList>
            <person name="Kucharzyk K."/>
            <person name="Murdoch R.W."/>
            <person name="Higgins S."/>
            <person name="Loffler F."/>
        </authorList>
    </citation>
    <scope>NUCLEOTIDE SEQUENCE</scope>
</reference>
<evidence type="ECO:0000313" key="5">
    <source>
        <dbReference type="EMBL" id="MPM96074.1"/>
    </source>
</evidence>
<dbReference type="InterPro" id="IPR003593">
    <property type="entry name" value="AAA+_ATPase"/>
</dbReference>
<gene>
    <name evidence="5" type="primary">fecE_17</name>
    <name evidence="5" type="ORF">SDC9_143231</name>
</gene>
<proteinExistence type="predicted"/>
<dbReference type="Gene3D" id="3.40.50.300">
    <property type="entry name" value="P-loop containing nucleotide triphosphate hydrolases"/>
    <property type="match status" value="1"/>
</dbReference>
<keyword evidence="3 5" id="KW-0067">ATP-binding</keyword>
<dbReference type="GO" id="GO:0016887">
    <property type="term" value="F:ATP hydrolysis activity"/>
    <property type="evidence" value="ECO:0007669"/>
    <property type="project" value="InterPro"/>
</dbReference>
<organism evidence="5">
    <name type="scientific">bioreactor metagenome</name>
    <dbReference type="NCBI Taxonomy" id="1076179"/>
    <lineage>
        <taxon>unclassified sequences</taxon>
        <taxon>metagenomes</taxon>
        <taxon>ecological metagenomes</taxon>
    </lineage>
</organism>
<dbReference type="InterPro" id="IPR050153">
    <property type="entry name" value="Metal_Ion_Import_ABC"/>
</dbReference>
<dbReference type="PROSITE" id="PS50893">
    <property type="entry name" value="ABC_TRANSPORTER_2"/>
    <property type="match status" value="1"/>
</dbReference>
<dbReference type="InterPro" id="IPR017871">
    <property type="entry name" value="ABC_transporter-like_CS"/>
</dbReference>
<dbReference type="SUPFAM" id="SSF52540">
    <property type="entry name" value="P-loop containing nucleoside triphosphate hydrolases"/>
    <property type="match status" value="1"/>
</dbReference>
<keyword evidence="1" id="KW-0813">Transport</keyword>
<feature type="domain" description="ABC transporter" evidence="4">
    <location>
        <begin position="3"/>
        <end position="238"/>
    </location>
</feature>
<protein>
    <submittedName>
        <fullName evidence="5">Fe(3+) dicitrate transport ATP-binding protein FecE</fullName>
    </submittedName>
</protein>
<dbReference type="SMART" id="SM00382">
    <property type="entry name" value="AAA"/>
    <property type="match status" value="1"/>
</dbReference>
<evidence type="ECO:0000259" key="4">
    <source>
        <dbReference type="PROSITE" id="PS50893"/>
    </source>
</evidence>
<dbReference type="InterPro" id="IPR027417">
    <property type="entry name" value="P-loop_NTPase"/>
</dbReference>
<dbReference type="Pfam" id="PF00005">
    <property type="entry name" value="ABC_tran"/>
    <property type="match status" value="1"/>
</dbReference>
<evidence type="ECO:0000256" key="1">
    <source>
        <dbReference type="ARBA" id="ARBA00022448"/>
    </source>
</evidence>
<accession>A0A645E2Q4</accession>
<dbReference type="CDD" id="cd03214">
    <property type="entry name" value="ABC_Iron-Siderophores_B12_Hemin"/>
    <property type="match status" value="1"/>
</dbReference>
<dbReference type="PANTHER" id="PTHR42734:SF19">
    <property type="entry name" value="IRON COMPOUNDS ABC TRANSPORTER, ATP-BINDING PROTEIN"/>
    <property type="match status" value="1"/>
</dbReference>
<evidence type="ECO:0000256" key="2">
    <source>
        <dbReference type="ARBA" id="ARBA00022741"/>
    </source>
</evidence>
<name>A0A645E2Q4_9ZZZZ</name>
<sequence length="260" mass="28565">MSIEVKNLSFSYGSIDVLKEISFIAAPGQFLSILGPNGVGKSTLFKCILGLLRNYSGEVLIDGLDAKTLSVPEMAKKIAYIPQSGYPVFNYSVHDIVLMGVTSGLSTFGVPKKQDSARADAALQKIGIFHLRDRCFHHLSGGERQLVMIARALTQQAKVLMLDEPTSSLDFGNQVMVLAQAKELASEGYTVIATTHNPEQSYMFSDRIIALKGGRILTDGPPREVLDAQLMRELYRVEVSVSSLFEDRVRVCTPEIILRP</sequence>
<dbReference type="InterPro" id="IPR003439">
    <property type="entry name" value="ABC_transporter-like_ATP-bd"/>
</dbReference>
<dbReference type="AlphaFoldDB" id="A0A645E2Q4"/>
<dbReference type="PROSITE" id="PS00211">
    <property type="entry name" value="ABC_TRANSPORTER_1"/>
    <property type="match status" value="1"/>
</dbReference>
<dbReference type="EMBL" id="VSSQ01042487">
    <property type="protein sequence ID" value="MPM96074.1"/>
    <property type="molecule type" value="Genomic_DNA"/>
</dbReference>
<keyword evidence="2" id="KW-0547">Nucleotide-binding</keyword>
<dbReference type="GO" id="GO:0005524">
    <property type="term" value="F:ATP binding"/>
    <property type="evidence" value="ECO:0007669"/>
    <property type="project" value="UniProtKB-KW"/>
</dbReference>
<evidence type="ECO:0000256" key="3">
    <source>
        <dbReference type="ARBA" id="ARBA00022840"/>
    </source>
</evidence>
<dbReference type="PANTHER" id="PTHR42734">
    <property type="entry name" value="METAL TRANSPORT SYSTEM ATP-BINDING PROTEIN TM_0124-RELATED"/>
    <property type="match status" value="1"/>
</dbReference>